<dbReference type="PANTHER" id="PTHR31901">
    <property type="entry name" value="GH3 DOMAIN-CONTAINING PROTEIN"/>
    <property type="match status" value="1"/>
</dbReference>
<name>A0A9D2JG56_9FIRM</name>
<dbReference type="PROSITE" id="PS00455">
    <property type="entry name" value="AMP_BINDING"/>
    <property type="match status" value="1"/>
</dbReference>
<sequence length="558" mass="63105">MKTDYPSLGRAALETLTRTTEQACRVQREQLESILRRNAHTRYGARYSFSGIGSVQTFQQQVPLSRYEDYEPYIQRLLAGQKAQLTQEEPVYYAITSGSTGTPKYVPVTREDMEVHYRSIYGGVFGMVQRHFPQVLSSQLFGKIWETGEFADTRLPGGQLCGIRSASLYQWLDRDGGFDAGDYCVPKEVLLPDTLEDLTYLKARFALAEPGITAIHSVFLHRVVRQLDYIREHWDLLLRDMAQGTVDPGVPLTDRWRQSLARWLPADPRRAAQLRALGIEKDGANMARKIWPGLRYILGIGGEHFPQYTQAVRRYAGDVPIHHFIYGASEGFLSIAAGVDVPDAYILLPEAGFFEFLPVEDGQTEETPRTMGEVERGKRYELVFTNHSGLYRYRMQDVLEVVDFYGQAPVVRFCYRIHQVLNVADEKLNTEQLQAAFDAFTRQTGLEGAAFCVQEDFSTHPGRYLFYLEAAPYPDAARVLDGCLCRASLGYRGCREMGDIAPAAVRFVPPGSFAQYEAALAGQGRRMAQYKPVRVLHNAWSRNFFAAQADRMKGMKTG</sequence>
<evidence type="ECO:0000259" key="2">
    <source>
        <dbReference type="Pfam" id="PF23572"/>
    </source>
</evidence>
<dbReference type="EMBL" id="DXBO01000167">
    <property type="protein sequence ID" value="HIZ49310.1"/>
    <property type="molecule type" value="Genomic_DNA"/>
</dbReference>
<dbReference type="InterPro" id="IPR004993">
    <property type="entry name" value="GH3"/>
</dbReference>
<dbReference type="InterPro" id="IPR055378">
    <property type="entry name" value="GH3_C"/>
</dbReference>
<accession>A0A9D2JG56</accession>
<dbReference type="Gene3D" id="3.40.50.12780">
    <property type="entry name" value="N-terminal domain of ligase-like"/>
    <property type="match status" value="1"/>
</dbReference>
<dbReference type="GO" id="GO:0016881">
    <property type="term" value="F:acid-amino acid ligase activity"/>
    <property type="evidence" value="ECO:0007669"/>
    <property type="project" value="TreeGrafter"/>
</dbReference>
<dbReference type="Pfam" id="PF23572">
    <property type="entry name" value="GH3_C"/>
    <property type="match status" value="1"/>
</dbReference>
<proteinExistence type="predicted"/>
<reference evidence="3" key="1">
    <citation type="journal article" date="2021" name="PeerJ">
        <title>Extensive microbial diversity within the chicken gut microbiome revealed by metagenomics and culture.</title>
        <authorList>
            <person name="Gilroy R."/>
            <person name="Ravi A."/>
            <person name="Getino M."/>
            <person name="Pursley I."/>
            <person name="Horton D.L."/>
            <person name="Alikhan N.F."/>
            <person name="Baker D."/>
            <person name="Gharbi K."/>
            <person name="Hall N."/>
            <person name="Watson M."/>
            <person name="Adriaenssens E.M."/>
            <person name="Foster-Nyarko E."/>
            <person name="Jarju S."/>
            <person name="Secka A."/>
            <person name="Antonio M."/>
            <person name="Oren A."/>
            <person name="Chaudhuri R.R."/>
            <person name="La Ragione R."/>
            <person name="Hildebrand F."/>
            <person name="Pallen M.J."/>
        </authorList>
    </citation>
    <scope>NUCLEOTIDE SEQUENCE</scope>
    <source>
        <strain evidence="3">3436</strain>
    </source>
</reference>
<dbReference type="Pfam" id="PF23571">
    <property type="entry name" value="GH3_M"/>
    <property type="match status" value="1"/>
</dbReference>
<protein>
    <submittedName>
        <fullName evidence="3">GH3 auxin-responsive promoter family protein</fullName>
    </submittedName>
</protein>
<feature type="domain" description="GH3 middle" evidence="1">
    <location>
        <begin position="345"/>
        <end position="416"/>
    </location>
</feature>
<dbReference type="InterPro" id="IPR055377">
    <property type="entry name" value="GH3_M"/>
</dbReference>
<organism evidence="3 4">
    <name type="scientific">Candidatus Gemmiger excrementavium</name>
    <dbReference type="NCBI Taxonomy" id="2838608"/>
    <lineage>
        <taxon>Bacteria</taxon>
        <taxon>Bacillati</taxon>
        <taxon>Bacillota</taxon>
        <taxon>Clostridia</taxon>
        <taxon>Eubacteriales</taxon>
        <taxon>Gemmiger</taxon>
    </lineage>
</organism>
<comment type="caution">
    <text evidence="3">The sequence shown here is derived from an EMBL/GenBank/DDBJ whole genome shotgun (WGS) entry which is preliminary data.</text>
</comment>
<evidence type="ECO:0000313" key="4">
    <source>
        <dbReference type="Proteomes" id="UP000824031"/>
    </source>
</evidence>
<dbReference type="SUPFAM" id="SSF56801">
    <property type="entry name" value="Acetyl-CoA synthetase-like"/>
    <property type="match status" value="1"/>
</dbReference>
<dbReference type="Pfam" id="PF03321">
    <property type="entry name" value="GH3"/>
    <property type="match status" value="1"/>
</dbReference>
<dbReference type="InterPro" id="IPR042099">
    <property type="entry name" value="ANL_N_sf"/>
</dbReference>
<feature type="domain" description="GH3 C-terminal" evidence="2">
    <location>
        <begin position="431"/>
        <end position="537"/>
    </location>
</feature>
<reference evidence="3" key="2">
    <citation type="submission" date="2021-04" db="EMBL/GenBank/DDBJ databases">
        <authorList>
            <person name="Gilroy R."/>
        </authorList>
    </citation>
    <scope>NUCLEOTIDE SEQUENCE</scope>
    <source>
        <strain evidence="3">3436</strain>
    </source>
</reference>
<dbReference type="AlphaFoldDB" id="A0A9D2JG56"/>
<dbReference type="GO" id="GO:0005737">
    <property type="term" value="C:cytoplasm"/>
    <property type="evidence" value="ECO:0007669"/>
    <property type="project" value="TreeGrafter"/>
</dbReference>
<dbReference type="InterPro" id="IPR020845">
    <property type="entry name" value="AMP-binding_CS"/>
</dbReference>
<evidence type="ECO:0000259" key="1">
    <source>
        <dbReference type="Pfam" id="PF23571"/>
    </source>
</evidence>
<dbReference type="Proteomes" id="UP000824031">
    <property type="component" value="Unassembled WGS sequence"/>
</dbReference>
<evidence type="ECO:0000313" key="3">
    <source>
        <dbReference type="EMBL" id="HIZ49310.1"/>
    </source>
</evidence>
<dbReference type="PANTHER" id="PTHR31901:SF9">
    <property type="entry name" value="GH3 DOMAIN-CONTAINING PROTEIN"/>
    <property type="match status" value="1"/>
</dbReference>
<gene>
    <name evidence="3" type="ORF">H9810_11375</name>
</gene>